<dbReference type="STRING" id="1408163.A0A0F4YZZ3"/>
<feature type="region of interest" description="Disordered" evidence="3">
    <location>
        <begin position="1"/>
        <end position="20"/>
    </location>
</feature>
<feature type="domain" description="Major facilitator superfamily (MFS) profile" evidence="5">
    <location>
        <begin position="26"/>
        <end position="408"/>
    </location>
</feature>
<comment type="caution">
    <text evidence="6">The sequence shown here is derived from an EMBL/GenBank/DDBJ whole genome shotgun (WGS) entry which is preliminary data.</text>
</comment>
<dbReference type="InterPro" id="IPR011701">
    <property type="entry name" value="MFS"/>
</dbReference>
<dbReference type="PROSITE" id="PS50850">
    <property type="entry name" value="MFS"/>
    <property type="match status" value="1"/>
</dbReference>
<dbReference type="AlphaFoldDB" id="A0A0F4YZZ3"/>
<accession>A0A0F4YZZ3</accession>
<name>A0A0F4YZZ3_RASE3</name>
<evidence type="ECO:0000256" key="2">
    <source>
        <dbReference type="ARBA" id="ARBA00006727"/>
    </source>
</evidence>
<keyword evidence="7" id="KW-1185">Reference proteome</keyword>
<dbReference type="RefSeq" id="XP_013330431.1">
    <property type="nucleotide sequence ID" value="XM_013474977.1"/>
</dbReference>
<evidence type="ECO:0000256" key="1">
    <source>
        <dbReference type="ARBA" id="ARBA00004141"/>
    </source>
</evidence>
<dbReference type="GeneID" id="25314521"/>
<dbReference type="OrthoDB" id="6499973at2759"/>
<feature type="transmembrane region" description="Helical" evidence="4">
    <location>
        <begin position="26"/>
        <end position="44"/>
    </location>
</feature>
<keyword evidence="4" id="KW-0472">Membrane</keyword>
<feature type="transmembrane region" description="Helical" evidence="4">
    <location>
        <begin position="95"/>
        <end position="114"/>
    </location>
</feature>
<evidence type="ECO:0000313" key="6">
    <source>
        <dbReference type="EMBL" id="KKA23819.1"/>
    </source>
</evidence>
<feature type="transmembrane region" description="Helical" evidence="4">
    <location>
        <begin position="184"/>
        <end position="203"/>
    </location>
</feature>
<dbReference type="GO" id="GO:0022857">
    <property type="term" value="F:transmembrane transporter activity"/>
    <property type="evidence" value="ECO:0007669"/>
    <property type="project" value="InterPro"/>
</dbReference>
<dbReference type="SUPFAM" id="SSF103473">
    <property type="entry name" value="MFS general substrate transporter"/>
    <property type="match status" value="1"/>
</dbReference>
<feature type="transmembrane region" description="Helical" evidence="4">
    <location>
        <begin position="120"/>
        <end position="146"/>
    </location>
</feature>
<evidence type="ECO:0000313" key="7">
    <source>
        <dbReference type="Proteomes" id="UP000053958"/>
    </source>
</evidence>
<feature type="transmembrane region" description="Helical" evidence="4">
    <location>
        <begin position="253"/>
        <end position="276"/>
    </location>
</feature>
<feature type="transmembrane region" description="Helical" evidence="4">
    <location>
        <begin position="153"/>
        <end position="172"/>
    </location>
</feature>
<dbReference type="InterPro" id="IPR036259">
    <property type="entry name" value="MFS_trans_sf"/>
</dbReference>
<feature type="transmembrane region" description="Helical" evidence="4">
    <location>
        <begin position="288"/>
        <end position="311"/>
    </location>
</feature>
<dbReference type="Gene3D" id="1.20.1250.20">
    <property type="entry name" value="MFS general substrate transporter like domains"/>
    <property type="match status" value="2"/>
</dbReference>
<feature type="transmembrane region" description="Helical" evidence="4">
    <location>
        <begin position="64"/>
        <end position="83"/>
    </location>
</feature>
<keyword evidence="4" id="KW-0812">Transmembrane</keyword>
<dbReference type="InterPro" id="IPR020846">
    <property type="entry name" value="MFS_dom"/>
</dbReference>
<evidence type="ECO:0000259" key="5">
    <source>
        <dbReference type="PROSITE" id="PS50850"/>
    </source>
</evidence>
<dbReference type="PANTHER" id="PTHR11360">
    <property type="entry name" value="MONOCARBOXYLATE TRANSPORTER"/>
    <property type="match status" value="1"/>
</dbReference>
<feature type="transmembrane region" description="Helical" evidence="4">
    <location>
        <begin position="224"/>
        <end position="247"/>
    </location>
</feature>
<comment type="subcellular location">
    <subcellularLocation>
        <location evidence="1">Membrane</location>
        <topology evidence="1">Multi-pass membrane protein</topology>
    </subcellularLocation>
</comment>
<comment type="similarity">
    <text evidence="2">Belongs to the major facilitator superfamily. Monocarboxylate porter (TC 2.A.1.13) family.</text>
</comment>
<dbReference type="GO" id="GO:0016020">
    <property type="term" value="C:membrane"/>
    <property type="evidence" value="ECO:0007669"/>
    <property type="project" value="UniProtKB-SubCell"/>
</dbReference>
<evidence type="ECO:0000256" key="4">
    <source>
        <dbReference type="SAM" id="Phobius"/>
    </source>
</evidence>
<feature type="transmembrane region" description="Helical" evidence="4">
    <location>
        <begin position="317"/>
        <end position="341"/>
    </location>
</feature>
<dbReference type="InterPro" id="IPR050327">
    <property type="entry name" value="Proton-linked_MCT"/>
</dbReference>
<proteinExistence type="inferred from homology"/>
<protein>
    <submittedName>
        <fullName evidence="6">Monocarboxylate permease</fullName>
    </submittedName>
</protein>
<dbReference type="PANTHER" id="PTHR11360:SF130">
    <property type="entry name" value="MAJOR FACILITATOR SUPERFAMILY (MFS) PROFILE DOMAIN-CONTAINING PROTEIN-RELATED"/>
    <property type="match status" value="1"/>
</dbReference>
<keyword evidence="4" id="KW-1133">Transmembrane helix</keyword>
<dbReference type="EMBL" id="LASV01000086">
    <property type="protein sequence ID" value="KKA23819.1"/>
    <property type="molecule type" value="Genomic_DNA"/>
</dbReference>
<reference evidence="6 7" key="1">
    <citation type="submission" date="2015-04" db="EMBL/GenBank/DDBJ databases">
        <authorList>
            <person name="Heijne W.H."/>
            <person name="Fedorova N.D."/>
            <person name="Nierman W.C."/>
            <person name="Vollebregt A.W."/>
            <person name="Zhao Z."/>
            <person name="Wu L."/>
            <person name="Kumar M."/>
            <person name="Stam H."/>
            <person name="van den Berg M.A."/>
            <person name="Pel H.J."/>
        </authorList>
    </citation>
    <scope>NUCLEOTIDE SEQUENCE [LARGE SCALE GENOMIC DNA]</scope>
    <source>
        <strain evidence="6 7">CBS 393.64</strain>
    </source>
</reference>
<gene>
    <name evidence="6" type="ORF">T310_2170</name>
</gene>
<dbReference type="Proteomes" id="UP000053958">
    <property type="component" value="Unassembled WGS sequence"/>
</dbReference>
<sequence>MNRRELSMDSNSLSDPGPPPDGGLRAWLQILAGHLINALTWGYSASFGVYQLHYTTTLGLPPSQVSWIGSIQIFLTFFVGVFSGRLADAGYAQHAALLGSTLIVLGTFFTSLAGRYWQIFLAQGLCTGLGMGVLYMPAVAVIGSYFDKKKAMALGMAASGSGTGSIVFPLVVQNLQPRLGFHRAVQIQGFIALVFAIIINLLLRPRLPPRKSGPLVEWPAFREPAYSLFTVGMFLIFWALYFCFFYVNTYATAIIGLSDISAVNLLVVISAVGIPVRPLLGLAADRYFGTLPTLIVCSTALGAMLYAWTAIRSVAGMYVWAVLYGLATGATQGIFVGALASLTADLSKMGTRFGMVCSVLAFASLAGPPTAGALIQSEQGGFMAAQIWGGTVTIAGAVFIGAAKWSKHRWEG</sequence>
<feature type="transmembrane region" description="Helical" evidence="4">
    <location>
        <begin position="353"/>
        <end position="375"/>
    </location>
</feature>
<evidence type="ECO:0000256" key="3">
    <source>
        <dbReference type="SAM" id="MobiDB-lite"/>
    </source>
</evidence>
<feature type="transmembrane region" description="Helical" evidence="4">
    <location>
        <begin position="381"/>
        <end position="403"/>
    </location>
</feature>
<dbReference type="Pfam" id="PF07690">
    <property type="entry name" value="MFS_1"/>
    <property type="match status" value="1"/>
</dbReference>
<organism evidence="6 7">
    <name type="scientific">Rasamsonia emersonii (strain ATCC 16479 / CBS 393.64 / IMI 116815)</name>
    <dbReference type="NCBI Taxonomy" id="1408163"/>
    <lineage>
        <taxon>Eukaryota</taxon>
        <taxon>Fungi</taxon>
        <taxon>Dikarya</taxon>
        <taxon>Ascomycota</taxon>
        <taxon>Pezizomycotina</taxon>
        <taxon>Eurotiomycetes</taxon>
        <taxon>Eurotiomycetidae</taxon>
        <taxon>Eurotiales</taxon>
        <taxon>Trichocomaceae</taxon>
        <taxon>Rasamsonia</taxon>
    </lineage>
</organism>